<dbReference type="PANTHER" id="PTHR46696">
    <property type="entry name" value="P450, PUTATIVE (EUROFUNG)-RELATED"/>
    <property type="match status" value="1"/>
</dbReference>
<dbReference type="RefSeq" id="WP_315876051.1">
    <property type="nucleotide sequence ID" value="NZ_JAWCTQ010000002.1"/>
</dbReference>
<comment type="similarity">
    <text evidence="1 2">Belongs to the cytochrome P450 family.</text>
</comment>
<keyword evidence="2" id="KW-0560">Oxidoreductase</keyword>
<evidence type="ECO:0000313" key="3">
    <source>
        <dbReference type="EMBL" id="MDT9681061.1"/>
    </source>
</evidence>
<dbReference type="EMBL" id="JAWCTQ010000002">
    <property type="protein sequence ID" value="MDT9681061.1"/>
    <property type="molecule type" value="Genomic_DNA"/>
</dbReference>
<keyword evidence="2" id="KW-0349">Heme</keyword>
<gene>
    <name evidence="3" type="ORF">RND61_03060</name>
</gene>
<keyword evidence="4" id="KW-1185">Reference proteome</keyword>
<accession>A0ABU3QE58</accession>
<dbReference type="InterPro" id="IPR017972">
    <property type="entry name" value="Cyt_P450_CS"/>
</dbReference>
<dbReference type="PRINTS" id="PR00359">
    <property type="entry name" value="BP450"/>
</dbReference>
<evidence type="ECO:0000313" key="4">
    <source>
        <dbReference type="Proteomes" id="UP001250181"/>
    </source>
</evidence>
<keyword evidence="2" id="KW-0479">Metal-binding</keyword>
<dbReference type="Proteomes" id="UP001250181">
    <property type="component" value="Unassembled WGS sequence"/>
</dbReference>
<dbReference type="InterPro" id="IPR036396">
    <property type="entry name" value="Cyt_P450_sf"/>
</dbReference>
<reference evidence="3 4" key="1">
    <citation type="submission" date="2023-09" db="EMBL/GenBank/DDBJ databases">
        <title>Streptomyces sp. nov.: A antagonism against Alternaria gaisen Producing Streptochlin, Isolated from Tamarix root soil.</title>
        <authorList>
            <person name="Chen Y."/>
        </authorList>
    </citation>
    <scope>NUCLEOTIDE SEQUENCE [LARGE SCALE GENOMIC DNA]</scope>
    <source>
        <strain evidence="3 4">TRM76323</strain>
    </source>
</reference>
<dbReference type="Pfam" id="PF00067">
    <property type="entry name" value="p450"/>
    <property type="match status" value="1"/>
</dbReference>
<organism evidence="3 4">
    <name type="scientific">Streptomyces tamarix</name>
    <dbReference type="NCBI Taxonomy" id="3078565"/>
    <lineage>
        <taxon>Bacteria</taxon>
        <taxon>Bacillati</taxon>
        <taxon>Actinomycetota</taxon>
        <taxon>Actinomycetes</taxon>
        <taxon>Kitasatosporales</taxon>
        <taxon>Streptomycetaceae</taxon>
        <taxon>Streptomyces</taxon>
    </lineage>
</organism>
<dbReference type="PROSITE" id="PS00086">
    <property type="entry name" value="CYTOCHROME_P450"/>
    <property type="match status" value="1"/>
</dbReference>
<dbReference type="InterPro" id="IPR001128">
    <property type="entry name" value="Cyt_P450"/>
</dbReference>
<comment type="caution">
    <text evidence="3">The sequence shown here is derived from an EMBL/GenBank/DDBJ whole genome shotgun (WGS) entry which is preliminary data.</text>
</comment>
<dbReference type="PANTHER" id="PTHR46696:SF1">
    <property type="entry name" value="CYTOCHROME P450 YJIB-RELATED"/>
    <property type="match status" value="1"/>
</dbReference>
<protein>
    <submittedName>
        <fullName evidence="3">Cytochrome P450</fullName>
    </submittedName>
</protein>
<dbReference type="Gene3D" id="1.10.630.10">
    <property type="entry name" value="Cytochrome P450"/>
    <property type="match status" value="1"/>
</dbReference>
<dbReference type="SUPFAM" id="SSF48264">
    <property type="entry name" value="Cytochrome P450"/>
    <property type="match status" value="1"/>
</dbReference>
<evidence type="ECO:0000256" key="2">
    <source>
        <dbReference type="RuleBase" id="RU000461"/>
    </source>
</evidence>
<dbReference type="InterPro" id="IPR002397">
    <property type="entry name" value="Cyt_P450_B"/>
</dbReference>
<sequence length="425" mass="46283">MTPPPKPVPFEPPPHAPETEAVYRELRERAPVLPITLPDGLTTWVITRYADGKRALKDPRFIKDPRALRDPQHGFGGVRHPEDLMIVGGRHMLNSDAEEHARLRGVATTVLSARAMARREPEITTIAHRLLDRAVQDRRAPHVGPAAEPAVDLMQAYAQPLPETALGRVLGMSDAATAEAAAHMRRVISRDHPLSPPWQRAYADLTDVLRDALATPQNSDDGDTVIAALQAAVAEGRLTRREVLSTVSIMFAGGISSTAIAIGHGAATLMQTTSVLRGLLDDEERATVVVEELLRHHAPFPFSPWRFAREPVEIAGTVVPEGAVVFIMLAATNRDPDLYDAPDTVIPERPDAPPHLAFGHGPHFCIGAHLARIEIRVALRVLFQRFPGIVPAVPYSDVIWKGVLFDRTPVALPVLLAGHPGPPPE</sequence>
<keyword evidence="2" id="KW-0503">Monooxygenase</keyword>
<keyword evidence="2" id="KW-0408">Iron</keyword>
<name>A0ABU3QE58_9ACTN</name>
<proteinExistence type="inferred from homology"/>
<evidence type="ECO:0000256" key="1">
    <source>
        <dbReference type="ARBA" id="ARBA00010617"/>
    </source>
</evidence>